<dbReference type="GO" id="GO:0046982">
    <property type="term" value="F:protein heterodimerization activity"/>
    <property type="evidence" value="ECO:0007669"/>
    <property type="project" value="InterPro"/>
</dbReference>
<keyword evidence="4" id="KW-1185">Reference proteome</keyword>
<name>A0A8J5GWJ2_ZINOF</name>
<gene>
    <name evidence="3" type="ORF">ZIOFF_026561</name>
</gene>
<dbReference type="Gene3D" id="1.10.20.10">
    <property type="entry name" value="Histone, subunit A"/>
    <property type="match status" value="1"/>
</dbReference>
<accession>A0A8J5GWJ2</accession>
<proteinExistence type="inferred from homology"/>
<comment type="caution">
    <text evidence="3">The sequence shown here is derived from an EMBL/GenBank/DDBJ whole genome shotgun (WGS) entry which is preliminary data.</text>
</comment>
<protein>
    <recommendedName>
        <fullName evidence="5">Histone H3.2</fullName>
    </recommendedName>
</protein>
<evidence type="ECO:0000313" key="4">
    <source>
        <dbReference type="Proteomes" id="UP000734854"/>
    </source>
</evidence>
<organism evidence="3 4">
    <name type="scientific">Zingiber officinale</name>
    <name type="common">Ginger</name>
    <name type="synonym">Amomum zingiber</name>
    <dbReference type="NCBI Taxonomy" id="94328"/>
    <lineage>
        <taxon>Eukaryota</taxon>
        <taxon>Viridiplantae</taxon>
        <taxon>Streptophyta</taxon>
        <taxon>Embryophyta</taxon>
        <taxon>Tracheophyta</taxon>
        <taxon>Spermatophyta</taxon>
        <taxon>Magnoliopsida</taxon>
        <taxon>Liliopsida</taxon>
        <taxon>Zingiberales</taxon>
        <taxon>Zingiberaceae</taxon>
        <taxon>Zingiber</taxon>
    </lineage>
</organism>
<dbReference type="PRINTS" id="PR00622">
    <property type="entry name" value="HISTONEH3"/>
</dbReference>
<evidence type="ECO:0000256" key="2">
    <source>
        <dbReference type="SAM" id="MobiDB-lite"/>
    </source>
</evidence>
<dbReference type="GO" id="GO:0030527">
    <property type="term" value="F:structural constituent of chromatin"/>
    <property type="evidence" value="ECO:0007669"/>
    <property type="project" value="InterPro"/>
</dbReference>
<evidence type="ECO:0000313" key="3">
    <source>
        <dbReference type="EMBL" id="KAG6516113.1"/>
    </source>
</evidence>
<sequence length="94" mass="11158">MNDINPFFSLYLNCPLHYSRSPSQLSIYLLRIARKCTDGKAPRKQLVMKDARKSVPTTDDMKKPHRFRPRIVALREIHKYQKSTELLVRKLLFQ</sequence>
<dbReference type="PROSITE" id="PS00322">
    <property type="entry name" value="HISTONE_H3_1"/>
    <property type="match status" value="1"/>
</dbReference>
<evidence type="ECO:0000256" key="1">
    <source>
        <dbReference type="ARBA" id="ARBA00010343"/>
    </source>
</evidence>
<feature type="region of interest" description="Disordered" evidence="2">
    <location>
        <begin position="43"/>
        <end position="63"/>
    </location>
</feature>
<dbReference type="SUPFAM" id="SSF47113">
    <property type="entry name" value="Histone-fold"/>
    <property type="match status" value="1"/>
</dbReference>
<dbReference type="InterPro" id="IPR000164">
    <property type="entry name" value="Histone_H3/CENP-A"/>
</dbReference>
<comment type="similarity">
    <text evidence="1">Belongs to the histone H3 family.</text>
</comment>
<feature type="compositionally biased region" description="Basic and acidic residues" evidence="2">
    <location>
        <begin position="43"/>
        <end position="53"/>
    </location>
</feature>
<dbReference type="GO" id="GO:0003677">
    <property type="term" value="F:DNA binding"/>
    <property type="evidence" value="ECO:0007669"/>
    <property type="project" value="InterPro"/>
</dbReference>
<evidence type="ECO:0008006" key="5">
    <source>
        <dbReference type="Google" id="ProtNLM"/>
    </source>
</evidence>
<reference evidence="3 4" key="1">
    <citation type="submission" date="2020-08" db="EMBL/GenBank/DDBJ databases">
        <title>Plant Genome Project.</title>
        <authorList>
            <person name="Zhang R.-G."/>
        </authorList>
    </citation>
    <scope>NUCLEOTIDE SEQUENCE [LARGE SCALE GENOMIC DNA]</scope>
    <source>
        <tissue evidence="3">Rhizome</tissue>
    </source>
</reference>
<dbReference type="PANTHER" id="PTHR11426">
    <property type="entry name" value="HISTONE H3"/>
    <property type="match status" value="1"/>
</dbReference>
<dbReference type="EMBL" id="JACMSC010000007">
    <property type="protein sequence ID" value="KAG6516113.1"/>
    <property type="molecule type" value="Genomic_DNA"/>
</dbReference>
<dbReference type="InterPro" id="IPR009072">
    <property type="entry name" value="Histone-fold"/>
</dbReference>
<dbReference type="GO" id="GO:0000786">
    <property type="term" value="C:nucleosome"/>
    <property type="evidence" value="ECO:0007669"/>
    <property type="project" value="InterPro"/>
</dbReference>
<dbReference type="Proteomes" id="UP000734854">
    <property type="component" value="Unassembled WGS sequence"/>
</dbReference>
<dbReference type="AlphaFoldDB" id="A0A8J5GWJ2"/>